<dbReference type="GO" id="GO:0005524">
    <property type="term" value="F:ATP binding"/>
    <property type="evidence" value="ECO:0007669"/>
    <property type="project" value="InterPro"/>
</dbReference>
<gene>
    <name evidence="2" type="ORF">J7S20_14650</name>
</gene>
<dbReference type="EMBL" id="JAGRQC010000004">
    <property type="protein sequence ID" value="MBR0553748.1"/>
    <property type="molecule type" value="Genomic_DNA"/>
</dbReference>
<proteinExistence type="predicted"/>
<dbReference type="Proteomes" id="UP000676996">
    <property type="component" value="Unassembled WGS sequence"/>
</dbReference>
<sequence length="468" mass="52156">MNASKAAPVYYSELRLSNVKAFLPGVVLDLRLDGGPAPWTLVLGENGLGKTTLLQCLALMRPILNVEQSARTDARDPDRVEPAIPAYEDALLVEIARVGEGLQVGIEAEFSIGRELRPAERPKGRGKHVATKAAYRVDKQDLTEFDFSKTKRKPFLPPLVVGYSAARHPPYRRSDVVSDQEDSTASLFNAEIELADAVQILEDLDHIALREDRNRNDKTDSTAESRAAILYREIRQALACILPEVELPERIHVYGPALPGFAEEKTGVWIETYSGEVPLHSLSIGYQTMFAWTVDLAWRMAEYHKDSVDPLREPAIVLIDELDLHLHPKWQRRVRLDLSSVFPKVQFIVTTHSPVLAQTYLDTNIAVVIREGDHAIIDNDPQTVRSWRLDQVSVGLLHDANPYAPEIVDAFETRRTLLGKQTLNLEDRERLEAANALVAAIPSDLAPEDDKAAKLIREAAALLATRAS</sequence>
<reference evidence="2" key="1">
    <citation type="submission" date="2021-04" db="EMBL/GenBank/DDBJ databases">
        <title>Ouciella asimina sp. nov., isolated from the surface seawater in the hydrothermal field of Okinawa Trough.</title>
        <authorList>
            <person name="Shuang W."/>
        </authorList>
    </citation>
    <scope>NUCLEOTIDE SEQUENCE</scope>
    <source>
        <strain evidence="2">LXI357</strain>
    </source>
</reference>
<dbReference type="PANTHER" id="PTHR43581:SF2">
    <property type="entry name" value="EXCINUCLEASE ATPASE SUBUNIT"/>
    <property type="match status" value="1"/>
</dbReference>
<evidence type="ECO:0000313" key="2">
    <source>
        <dbReference type="EMBL" id="MBR0553748.1"/>
    </source>
</evidence>
<dbReference type="RefSeq" id="WP_284054990.1">
    <property type="nucleotide sequence ID" value="NZ_JAGRQC010000004.1"/>
</dbReference>
<dbReference type="AlphaFoldDB" id="A0A8T4IFF8"/>
<dbReference type="InterPro" id="IPR051396">
    <property type="entry name" value="Bact_Antivir_Def_Nuclease"/>
</dbReference>
<evidence type="ECO:0000313" key="3">
    <source>
        <dbReference type="Proteomes" id="UP000676996"/>
    </source>
</evidence>
<dbReference type="SUPFAM" id="SSF52540">
    <property type="entry name" value="P-loop containing nucleoside triphosphate hydrolases"/>
    <property type="match status" value="1"/>
</dbReference>
<keyword evidence="3" id="KW-1185">Reference proteome</keyword>
<dbReference type="GO" id="GO:0016887">
    <property type="term" value="F:ATP hydrolysis activity"/>
    <property type="evidence" value="ECO:0007669"/>
    <property type="project" value="InterPro"/>
</dbReference>
<protein>
    <submittedName>
        <fullName evidence="2">AAA family ATPase</fullName>
    </submittedName>
</protein>
<dbReference type="InterPro" id="IPR003959">
    <property type="entry name" value="ATPase_AAA_core"/>
</dbReference>
<dbReference type="SMART" id="SM00382">
    <property type="entry name" value="AAA"/>
    <property type="match status" value="1"/>
</dbReference>
<comment type="caution">
    <text evidence="2">The sequence shown here is derived from an EMBL/GenBank/DDBJ whole genome shotgun (WGS) entry which is preliminary data.</text>
</comment>
<dbReference type="InterPro" id="IPR027417">
    <property type="entry name" value="P-loop_NTPase"/>
</dbReference>
<dbReference type="InterPro" id="IPR003593">
    <property type="entry name" value="AAA+_ATPase"/>
</dbReference>
<accession>A0A8T4IFF8</accession>
<dbReference type="PANTHER" id="PTHR43581">
    <property type="entry name" value="ATP/GTP PHOSPHATASE"/>
    <property type="match status" value="1"/>
</dbReference>
<dbReference type="Gene3D" id="3.40.50.300">
    <property type="entry name" value="P-loop containing nucleotide triphosphate hydrolases"/>
    <property type="match status" value="1"/>
</dbReference>
<feature type="domain" description="AAA+ ATPase" evidence="1">
    <location>
        <begin position="36"/>
        <end position="371"/>
    </location>
</feature>
<dbReference type="Pfam" id="PF13304">
    <property type="entry name" value="AAA_21"/>
    <property type="match status" value="1"/>
</dbReference>
<organism evidence="2 3">
    <name type="scientific">Stakelama marina</name>
    <dbReference type="NCBI Taxonomy" id="2826939"/>
    <lineage>
        <taxon>Bacteria</taxon>
        <taxon>Pseudomonadati</taxon>
        <taxon>Pseudomonadota</taxon>
        <taxon>Alphaproteobacteria</taxon>
        <taxon>Sphingomonadales</taxon>
        <taxon>Sphingomonadaceae</taxon>
        <taxon>Stakelama</taxon>
    </lineage>
</organism>
<evidence type="ECO:0000259" key="1">
    <source>
        <dbReference type="SMART" id="SM00382"/>
    </source>
</evidence>
<name>A0A8T4IFF8_9SPHN</name>